<keyword evidence="3" id="KW-1185">Reference proteome</keyword>
<proteinExistence type="predicted"/>
<feature type="transmembrane region" description="Helical" evidence="1">
    <location>
        <begin position="508"/>
        <end position="534"/>
    </location>
</feature>
<sequence length="540" mass="60975">MKWAVIWELIKINILYSNPQGMVAVKKVQAARKDASFSAYKSVLMRQAALLFFFLFIYLYLFIGIDYSKSIGYFSMQLALLTLVATIYGFTGLFSVFYDSHDTKIYLALPVKPQEVYLAKLLSSQGMVLPFLMPCLSLLLICYWQISQSVWVTLLAIPSFFILFLSVNVLALILLNVIGQVLTRSPYKKTISTGLMVLSSLLAFMSIMYLQTNHTMTIHTDGSISAPILPFFRGLHDIIAQPFSTDSLLHFWLPLLLLGFLLFLVYLRIVPNYFNQILHIQARGTGTSKKASPVRKEASTLRQALIKHHLSTLKDSTLITQSFIQPIIFGVAMIPPLLNNGDKMNLSQLGNDYFGIFLLAGVIMGCFFVGPSTFLGVAMSLERNNYHFIRSLPLPFQSFTIQKFLLLSFIQFSIPTLLYFLICLLLFKLPLLLTLSFIVGILVSAFLLGQLYYWRDQRLLVLNWQNINQLFTRGSGQWIFGGTILLGMLGGSLLLVLSFSLAQVIDPLMISLGLCCILFLIALSAQAFFLFAYWKKLVIK</sequence>
<feature type="transmembrane region" description="Helical" evidence="1">
    <location>
        <begin position="433"/>
        <end position="454"/>
    </location>
</feature>
<feature type="transmembrane region" description="Helical" evidence="1">
    <location>
        <begin position="478"/>
        <end position="502"/>
    </location>
</feature>
<evidence type="ECO:0000313" key="2">
    <source>
        <dbReference type="EMBL" id="QUE54492.1"/>
    </source>
</evidence>
<feature type="transmembrane region" description="Helical" evidence="1">
    <location>
        <begin position="127"/>
        <end position="146"/>
    </location>
</feature>
<name>A0ABX7YLI1_9STRE</name>
<feature type="transmembrane region" description="Helical" evidence="1">
    <location>
        <begin position="71"/>
        <end position="98"/>
    </location>
</feature>
<organism evidence="2 3">
    <name type="scientific">Streptococcus oriscaviae</name>
    <dbReference type="NCBI Taxonomy" id="2781599"/>
    <lineage>
        <taxon>Bacteria</taxon>
        <taxon>Bacillati</taxon>
        <taxon>Bacillota</taxon>
        <taxon>Bacilli</taxon>
        <taxon>Lactobacillales</taxon>
        <taxon>Streptococcaceae</taxon>
        <taxon>Streptococcus</taxon>
    </lineage>
</organism>
<feature type="transmembrane region" description="Helical" evidence="1">
    <location>
        <begin position="251"/>
        <end position="270"/>
    </location>
</feature>
<feature type="transmembrane region" description="Helical" evidence="1">
    <location>
        <begin position="353"/>
        <end position="381"/>
    </location>
</feature>
<gene>
    <name evidence="2" type="ORF">INT76_00935</name>
</gene>
<protein>
    <submittedName>
        <fullName evidence="2">Permease</fullName>
    </submittedName>
</protein>
<feature type="transmembrane region" description="Helical" evidence="1">
    <location>
        <begin position="152"/>
        <end position="178"/>
    </location>
</feature>
<dbReference type="Proteomes" id="UP000677616">
    <property type="component" value="Chromosome"/>
</dbReference>
<reference evidence="2 3" key="1">
    <citation type="submission" date="2021-04" db="EMBL/GenBank/DDBJ databases">
        <title>Complete genome sequence of a novel Streptococcus species.</title>
        <authorList>
            <person name="Teng J.L.L."/>
        </authorList>
    </citation>
    <scope>NUCLEOTIDE SEQUENCE [LARGE SCALE GENOMIC DNA]</scope>
    <source>
        <strain evidence="2 3">HKU75</strain>
    </source>
</reference>
<evidence type="ECO:0000313" key="3">
    <source>
        <dbReference type="Proteomes" id="UP000677616"/>
    </source>
</evidence>
<feature type="transmembrane region" description="Helical" evidence="1">
    <location>
        <begin position="404"/>
        <end position="427"/>
    </location>
</feature>
<dbReference type="RefSeq" id="WP_212571196.1">
    <property type="nucleotide sequence ID" value="NZ_CP073084.1"/>
</dbReference>
<evidence type="ECO:0000256" key="1">
    <source>
        <dbReference type="SAM" id="Phobius"/>
    </source>
</evidence>
<dbReference type="EMBL" id="CP073084">
    <property type="protein sequence ID" value="QUE54492.1"/>
    <property type="molecule type" value="Genomic_DNA"/>
</dbReference>
<accession>A0ABX7YLI1</accession>
<keyword evidence="1" id="KW-1133">Transmembrane helix</keyword>
<keyword evidence="1" id="KW-0472">Membrane</keyword>
<keyword evidence="1" id="KW-0812">Transmembrane</keyword>
<feature type="transmembrane region" description="Helical" evidence="1">
    <location>
        <begin position="190"/>
        <end position="210"/>
    </location>
</feature>
<feature type="transmembrane region" description="Helical" evidence="1">
    <location>
        <begin position="48"/>
        <end position="65"/>
    </location>
</feature>